<dbReference type="InterPro" id="IPR050229">
    <property type="entry name" value="GlpE_sulfurtransferase"/>
</dbReference>
<dbReference type="InterPro" id="IPR036873">
    <property type="entry name" value="Rhodanese-like_dom_sf"/>
</dbReference>
<protein>
    <submittedName>
        <fullName evidence="3">Rhodanese-like domain-containing protein</fullName>
    </submittedName>
</protein>
<dbReference type="RefSeq" id="WP_139947366.1">
    <property type="nucleotide sequence ID" value="NZ_CP040899.1"/>
</dbReference>
<proteinExistence type="predicted"/>
<evidence type="ECO:0000313" key="3">
    <source>
        <dbReference type="EMBL" id="QDB78033.1"/>
    </source>
</evidence>
<accession>A0ABX5VJ11</accession>
<dbReference type="SMART" id="SM00450">
    <property type="entry name" value="RHOD"/>
    <property type="match status" value="1"/>
</dbReference>
<gene>
    <name evidence="3" type="ORF">FE251_00490</name>
</gene>
<name>A0ABX5VJ11_9MICO</name>
<dbReference type="PROSITE" id="PS50206">
    <property type="entry name" value="RHODANESE_3"/>
    <property type="match status" value="1"/>
</dbReference>
<dbReference type="Gene3D" id="3.40.250.10">
    <property type="entry name" value="Rhodanese-like domain"/>
    <property type="match status" value="1"/>
</dbReference>
<keyword evidence="4" id="KW-1185">Reference proteome</keyword>
<dbReference type="EMBL" id="CP040899">
    <property type="protein sequence ID" value="QDB78033.1"/>
    <property type="molecule type" value="Genomic_DNA"/>
</dbReference>
<dbReference type="PANTHER" id="PTHR43031:SF1">
    <property type="entry name" value="PYRIDINE NUCLEOTIDE-DISULPHIDE OXIDOREDUCTASE"/>
    <property type="match status" value="1"/>
</dbReference>
<reference evidence="3 4" key="1">
    <citation type="submission" date="2019-05" db="EMBL/GenBank/DDBJ databases">
        <title>Georgenia *** sp. nov., and Georgenia *** sp. nov., isolated from the intestinal contents of plateau pika (Ochotona curzoniae) in the Qinghai-Tibet plateau of China.</title>
        <authorList>
            <person name="Tian Z."/>
        </authorList>
    </citation>
    <scope>NUCLEOTIDE SEQUENCE [LARGE SCALE GENOMIC DNA]</scope>
    <source>
        <strain evidence="3 4">Z294</strain>
    </source>
</reference>
<dbReference type="Proteomes" id="UP000313948">
    <property type="component" value="Chromosome"/>
</dbReference>
<sequence>MEDLDQPADLTVRDLDPSAPVPPGHAVLDVREQDEWDAGHAPGAVHVPLGELPARLEELPEEDLLVVCRSGGRSARATAWLNHHGFTARNLVGGMREWHAAGLPMVRDDGSEPYLL</sequence>
<dbReference type="CDD" id="cd00158">
    <property type="entry name" value="RHOD"/>
    <property type="match status" value="1"/>
</dbReference>
<dbReference type="Pfam" id="PF00581">
    <property type="entry name" value="Rhodanese"/>
    <property type="match status" value="1"/>
</dbReference>
<evidence type="ECO:0000313" key="4">
    <source>
        <dbReference type="Proteomes" id="UP000313948"/>
    </source>
</evidence>
<dbReference type="PANTHER" id="PTHR43031">
    <property type="entry name" value="FAD-DEPENDENT OXIDOREDUCTASE"/>
    <property type="match status" value="1"/>
</dbReference>
<feature type="region of interest" description="Disordered" evidence="1">
    <location>
        <begin position="1"/>
        <end position="23"/>
    </location>
</feature>
<dbReference type="InterPro" id="IPR001763">
    <property type="entry name" value="Rhodanese-like_dom"/>
</dbReference>
<dbReference type="SUPFAM" id="SSF52821">
    <property type="entry name" value="Rhodanese/Cell cycle control phosphatase"/>
    <property type="match status" value="1"/>
</dbReference>
<feature type="domain" description="Rhodanese" evidence="2">
    <location>
        <begin position="21"/>
        <end position="107"/>
    </location>
</feature>
<organism evidence="3 4">
    <name type="scientific">Georgenia wutianyii</name>
    <dbReference type="NCBI Taxonomy" id="2585135"/>
    <lineage>
        <taxon>Bacteria</taxon>
        <taxon>Bacillati</taxon>
        <taxon>Actinomycetota</taxon>
        <taxon>Actinomycetes</taxon>
        <taxon>Micrococcales</taxon>
        <taxon>Bogoriellaceae</taxon>
        <taxon>Georgenia</taxon>
    </lineage>
</organism>
<evidence type="ECO:0000256" key="1">
    <source>
        <dbReference type="SAM" id="MobiDB-lite"/>
    </source>
</evidence>
<evidence type="ECO:0000259" key="2">
    <source>
        <dbReference type="PROSITE" id="PS50206"/>
    </source>
</evidence>